<dbReference type="GO" id="GO:0005198">
    <property type="term" value="F:structural molecule activity"/>
    <property type="evidence" value="ECO:0007669"/>
    <property type="project" value="InterPro"/>
</dbReference>
<dbReference type="InterPro" id="IPR002703">
    <property type="entry name" value="Levivir_coat"/>
</dbReference>
<name>A0A514D0K4_9VIRU</name>
<dbReference type="Gene3D" id="3.30.380.10">
    <property type="entry name" value="MS2 Viral Coat Protein"/>
    <property type="match status" value="1"/>
</dbReference>
<protein>
    <submittedName>
        <fullName evidence="4">Uncharacterized protein</fullName>
    </submittedName>
</protein>
<evidence type="ECO:0000313" key="4">
    <source>
        <dbReference type="EMBL" id="QDH87133.1"/>
    </source>
</evidence>
<evidence type="ECO:0000256" key="2">
    <source>
        <dbReference type="ARBA" id="ARBA00022561"/>
    </source>
</evidence>
<sequence length="163" mass="17202">MSALAAIKLSSILDHSLARLTTSATVGVDKTMNPEGFISPGVARWVDRTGGIAIGYPALTMSVRPPSKASRIYKVTAKVALPTLEQTSASTMTGIQPAPTKAYDCSCVMEFMLPERSTLAERQALFSVVASLFARTINASDGSPTDSTAAPLESAVTTFESLW</sequence>
<proteinExistence type="predicted"/>
<evidence type="ECO:0000256" key="3">
    <source>
        <dbReference type="ARBA" id="ARBA00022844"/>
    </source>
</evidence>
<dbReference type="Pfam" id="PF01819">
    <property type="entry name" value="Levi_coat"/>
    <property type="match status" value="1"/>
</dbReference>
<reference evidence="4" key="1">
    <citation type="submission" date="2019-05" db="EMBL/GenBank/DDBJ databases">
        <title>Metatranscriptomic reconstruction reveals RNA viruses with the potential to shape carbon cycling in soil.</title>
        <authorList>
            <person name="Starr E.P."/>
            <person name="Nuccio E."/>
            <person name="Pett-Ridge J."/>
            <person name="Banfield J.F."/>
            <person name="Firestone M.K."/>
        </authorList>
    </citation>
    <scope>NUCLEOTIDE SEQUENCE</scope>
    <source>
        <strain evidence="4">H1_Bulk_28_FD_scaffold_73</strain>
    </source>
</reference>
<dbReference type="InterPro" id="IPR015954">
    <property type="entry name" value="Phage_RNA-type_capsid"/>
</dbReference>
<dbReference type="GO" id="GO:0019028">
    <property type="term" value="C:viral capsid"/>
    <property type="evidence" value="ECO:0007669"/>
    <property type="project" value="UniProtKB-KW"/>
</dbReference>
<keyword evidence="3" id="KW-0946">Virion</keyword>
<dbReference type="EMBL" id="MN033156">
    <property type="protein sequence ID" value="QDH87133.1"/>
    <property type="molecule type" value="Genomic_RNA"/>
</dbReference>
<comment type="subcellular location">
    <subcellularLocation>
        <location evidence="1">Virion</location>
    </subcellularLocation>
</comment>
<gene>
    <name evidence="4" type="ORF">H1Bulk28FD73_000005</name>
</gene>
<evidence type="ECO:0000256" key="1">
    <source>
        <dbReference type="ARBA" id="ARBA00004328"/>
    </source>
</evidence>
<accession>A0A514D0K4</accession>
<dbReference type="SUPFAM" id="SSF55405">
    <property type="entry name" value="RNA bacteriophage capsid protein"/>
    <property type="match status" value="1"/>
</dbReference>
<organism evidence="4">
    <name type="scientific">Leviviridae sp</name>
    <dbReference type="NCBI Taxonomy" id="2027243"/>
    <lineage>
        <taxon>Viruses</taxon>
        <taxon>Riboviria</taxon>
        <taxon>Orthornavirae</taxon>
        <taxon>Lenarviricota</taxon>
        <taxon>Leviviricetes</taxon>
        <taxon>Norzivirales</taxon>
        <taxon>Fiersviridae</taxon>
    </lineage>
</organism>
<keyword evidence="2" id="KW-0167">Capsid protein</keyword>